<reference evidence="2" key="2">
    <citation type="submission" date="2022-01" db="EMBL/GenBank/DDBJ databases">
        <authorList>
            <person name="Yamashiro T."/>
            <person name="Shiraishi A."/>
            <person name="Satake H."/>
            <person name="Nakayama K."/>
        </authorList>
    </citation>
    <scope>NUCLEOTIDE SEQUENCE</scope>
</reference>
<protein>
    <submittedName>
        <fullName evidence="2">Uncharacterized protein</fullName>
    </submittedName>
</protein>
<sequence length="610" mass="70166">MLYKCVFHKLYLISLFTSCYHTIFHKAQQAIPAAQLVPKYHTIGRCNNYTVLYSIPCSLECKIIGQILLDHPLSYALTAIADVPTVYLQQFWRTVSKVLGPEEMIKFMLNTQQFVYTVDMVGYQGVVDKVSAFYMKNLAQPWQTMFKVFNHCLTTRTFGHDQTNINILQMFHAVINQTNGDYATLLWWDFMNNMKQKKEAIQIEEDSHSINDDIPLVSVYTTGDVCVQGMLIPDEFLTEEIRSTDDFKEYEMVFMNVDVPMNQPQPGKKRKQSAGESSSPRQSHKITIKRKKPSTTLLPPPSDDRERDEIAKATLLSLTLHKTALAAKAQENIAKVQERLAEEEIEKMIEGDEDEESYASEFFNLVLNDDVDDSSTRLVLGGHKENQEKFDDNDAQIDKDKDDEEIEKEVKDDGIEKDKINEEIVKEKKADTVEKMNEVVKEKDIIDDVTGSMEIRKEQKSKTLPGSIAGMCRRRGLIRSHIKNKFVTYDFFMSKIRETLDHCNKVVPNVTFMKTKEMITQEMTRLVNLAVNKDREVDPISAKEIITKEFATHRPKMIEELFRKHMQNTTLNLYPTTSSLTAAKSSADLQQQLYLNMKSRPQDQAADPEL</sequence>
<dbReference type="Proteomes" id="UP001151760">
    <property type="component" value="Unassembled WGS sequence"/>
</dbReference>
<evidence type="ECO:0000256" key="1">
    <source>
        <dbReference type="SAM" id="MobiDB-lite"/>
    </source>
</evidence>
<dbReference type="EMBL" id="BQNB010021639">
    <property type="protein sequence ID" value="GJU08515.1"/>
    <property type="molecule type" value="Genomic_DNA"/>
</dbReference>
<feature type="region of interest" description="Disordered" evidence="1">
    <location>
        <begin position="382"/>
        <end position="409"/>
    </location>
</feature>
<reference evidence="2" key="1">
    <citation type="journal article" date="2022" name="Int. J. Mol. Sci.">
        <title>Draft Genome of Tanacetum Coccineum: Genomic Comparison of Closely Related Tanacetum-Family Plants.</title>
        <authorList>
            <person name="Yamashiro T."/>
            <person name="Shiraishi A."/>
            <person name="Nakayama K."/>
            <person name="Satake H."/>
        </authorList>
    </citation>
    <scope>NUCLEOTIDE SEQUENCE</scope>
</reference>
<keyword evidence="3" id="KW-1185">Reference proteome</keyword>
<evidence type="ECO:0000313" key="2">
    <source>
        <dbReference type="EMBL" id="GJU08515.1"/>
    </source>
</evidence>
<gene>
    <name evidence="2" type="ORF">Tco_1124945</name>
</gene>
<organism evidence="2 3">
    <name type="scientific">Tanacetum coccineum</name>
    <dbReference type="NCBI Taxonomy" id="301880"/>
    <lineage>
        <taxon>Eukaryota</taxon>
        <taxon>Viridiplantae</taxon>
        <taxon>Streptophyta</taxon>
        <taxon>Embryophyta</taxon>
        <taxon>Tracheophyta</taxon>
        <taxon>Spermatophyta</taxon>
        <taxon>Magnoliopsida</taxon>
        <taxon>eudicotyledons</taxon>
        <taxon>Gunneridae</taxon>
        <taxon>Pentapetalae</taxon>
        <taxon>asterids</taxon>
        <taxon>campanulids</taxon>
        <taxon>Asterales</taxon>
        <taxon>Asteraceae</taxon>
        <taxon>Asteroideae</taxon>
        <taxon>Anthemideae</taxon>
        <taxon>Anthemidinae</taxon>
        <taxon>Tanacetum</taxon>
    </lineage>
</organism>
<evidence type="ECO:0000313" key="3">
    <source>
        <dbReference type="Proteomes" id="UP001151760"/>
    </source>
</evidence>
<comment type="caution">
    <text evidence="2">The sequence shown here is derived from an EMBL/GenBank/DDBJ whole genome shotgun (WGS) entry which is preliminary data.</text>
</comment>
<accession>A0ABQ5J923</accession>
<name>A0ABQ5J923_9ASTR</name>
<feature type="compositionally biased region" description="Basic residues" evidence="1">
    <location>
        <begin position="282"/>
        <end position="293"/>
    </location>
</feature>
<proteinExistence type="predicted"/>
<feature type="region of interest" description="Disordered" evidence="1">
    <location>
        <begin position="259"/>
        <end position="306"/>
    </location>
</feature>
<feature type="compositionally biased region" description="Basic and acidic residues" evidence="1">
    <location>
        <begin position="382"/>
        <end position="400"/>
    </location>
</feature>